<protein>
    <submittedName>
        <fullName evidence="2">Macro domain-containing protein</fullName>
    </submittedName>
</protein>
<evidence type="ECO:0000313" key="1">
    <source>
        <dbReference type="Proteomes" id="UP000036681"/>
    </source>
</evidence>
<accession>A0A0M3HZS5</accession>
<sequence>MCGIVLSLMRRQAFCDELLLPTKFCCITSGSHRECQIAIFTNAVVVGVDGEVDRGDPSNYSLHLLRQVERLLRQQLEYASRPKRVMLILAIPPR</sequence>
<keyword evidence="1" id="KW-1185">Reference proteome</keyword>
<organism evidence="1 2">
    <name type="scientific">Ascaris lumbricoides</name>
    <name type="common">Giant roundworm</name>
    <dbReference type="NCBI Taxonomy" id="6252"/>
    <lineage>
        <taxon>Eukaryota</taxon>
        <taxon>Metazoa</taxon>
        <taxon>Ecdysozoa</taxon>
        <taxon>Nematoda</taxon>
        <taxon>Chromadorea</taxon>
        <taxon>Rhabditida</taxon>
        <taxon>Spirurina</taxon>
        <taxon>Ascaridomorpha</taxon>
        <taxon>Ascaridoidea</taxon>
        <taxon>Ascarididae</taxon>
        <taxon>Ascaris</taxon>
    </lineage>
</organism>
<proteinExistence type="predicted"/>
<name>A0A0M3HZS5_ASCLU</name>
<evidence type="ECO:0000313" key="2">
    <source>
        <dbReference type="WBParaSite" id="ALUE_0000925801-mRNA-1"/>
    </source>
</evidence>
<dbReference type="Proteomes" id="UP000036681">
    <property type="component" value="Unplaced"/>
</dbReference>
<reference evidence="2" key="1">
    <citation type="submission" date="2017-02" db="UniProtKB">
        <authorList>
            <consortium name="WormBaseParasite"/>
        </authorList>
    </citation>
    <scope>IDENTIFICATION</scope>
</reference>
<dbReference type="WBParaSite" id="ALUE_0000925801-mRNA-1">
    <property type="protein sequence ID" value="ALUE_0000925801-mRNA-1"/>
    <property type="gene ID" value="ALUE_0000925801"/>
</dbReference>
<dbReference type="AlphaFoldDB" id="A0A0M3HZS5"/>